<name>A0A0C2YCM1_HEBCY</name>
<dbReference type="EMBL" id="KN831769">
    <property type="protein sequence ID" value="KIM47553.1"/>
    <property type="molecule type" value="Genomic_DNA"/>
</dbReference>
<sequence length="396" mass="43908">MPNLRSFTLHGQDEAEEIVTYAPDFAPMVLSLPQLTSLILNGIGPNISLSFGKAIDTLQGDTKLQVLDLVVMGEEEMEVVAHEGLGRFLSHHRVHLTDLCLSGLDLRTFLREDRNRPDNNRVTFPGVGKLRIGSCALSLEGLETAFPALHTLHLDFCEFLHPYYTGPRQNHVSFPNLISITGHHRHIYAILNSSACRDHVRRAVMSVKWDEDDIYAIPKAAPHLKSLHFSQSNVKPLAWWQGLGVTLPELTYLDIALSVDDGLHSICHHIPSAIARIPLEYITLLVQGYPLVDDPVMNTTVPEEAIALSYAQGIPTLKYIDVSKNDRTLPSSLRAPVTWWKIVREVVSDGKVSAQVESLDADEGRAVRKWYDLQAYGGVVVGTGHPVELLRGGVGY</sequence>
<proteinExistence type="predicted"/>
<dbReference type="InterPro" id="IPR032675">
    <property type="entry name" value="LRR_dom_sf"/>
</dbReference>
<dbReference type="AlphaFoldDB" id="A0A0C2YCM1"/>
<keyword evidence="2" id="KW-1185">Reference proteome</keyword>
<accession>A0A0C2YCM1</accession>
<dbReference type="Gene3D" id="3.80.10.10">
    <property type="entry name" value="Ribonuclease Inhibitor"/>
    <property type="match status" value="1"/>
</dbReference>
<evidence type="ECO:0000313" key="2">
    <source>
        <dbReference type="Proteomes" id="UP000053424"/>
    </source>
</evidence>
<dbReference type="HOGENOM" id="CLU_047028_0_0_1"/>
<organism evidence="1 2">
    <name type="scientific">Hebeloma cylindrosporum</name>
    <dbReference type="NCBI Taxonomy" id="76867"/>
    <lineage>
        <taxon>Eukaryota</taxon>
        <taxon>Fungi</taxon>
        <taxon>Dikarya</taxon>
        <taxon>Basidiomycota</taxon>
        <taxon>Agaricomycotina</taxon>
        <taxon>Agaricomycetes</taxon>
        <taxon>Agaricomycetidae</taxon>
        <taxon>Agaricales</taxon>
        <taxon>Agaricineae</taxon>
        <taxon>Hymenogastraceae</taxon>
        <taxon>Hebeloma</taxon>
    </lineage>
</organism>
<dbReference type="OrthoDB" id="3044761at2759"/>
<dbReference type="Proteomes" id="UP000053424">
    <property type="component" value="Unassembled WGS sequence"/>
</dbReference>
<protein>
    <recommendedName>
        <fullName evidence="3">F-box domain-containing protein</fullName>
    </recommendedName>
</protein>
<evidence type="ECO:0008006" key="3">
    <source>
        <dbReference type="Google" id="ProtNLM"/>
    </source>
</evidence>
<evidence type="ECO:0000313" key="1">
    <source>
        <dbReference type="EMBL" id="KIM47553.1"/>
    </source>
</evidence>
<dbReference type="SUPFAM" id="SSF52047">
    <property type="entry name" value="RNI-like"/>
    <property type="match status" value="1"/>
</dbReference>
<reference evidence="1 2" key="1">
    <citation type="submission" date="2014-04" db="EMBL/GenBank/DDBJ databases">
        <authorList>
            <consortium name="DOE Joint Genome Institute"/>
            <person name="Kuo A."/>
            <person name="Gay G."/>
            <person name="Dore J."/>
            <person name="Kohler A."/>
            <person name="Nagy L.G."/>
            <person name="Floudas D."/>
            <person name="Copeland A."/>
            <person name="Barry K.W."/>
            <person name="Cichocki N."/>
            <person name="Veneault-Fourrey C."/>
            <person name="LaButti K."/>
            <person name="Lindquist E.A."/>
            <person name="Lipzen A."/>
            <person name="Lundell T."/>
            <person name="Morin E."/>
            <person name="Murat C."/>
            <person name="Sun H."/>
            <person name="Tunlid A."/>
            <person name="Henrissat B."/>
            <person name="Grigoriev I.V."/>
            <person name="Hibbett D.S."/>
            <person name="Martin F."/>
            <person name="Nordberg H.P."/>
            <person name="Cantor M.N."/>
            <person name="Hua S.X."/>
        </authorList>
    </citation>
    <scope>NUCLEOTIDE SEQUENCE [LARGE SCALE GENOMIC DNA]</scope>
    <source>
        <strain evidence="2">h7</strain>
    </source>
</reference>
<gene>
    <name evidence="1" type="ORF">M413DRAFT_439219</name>
</gene>
<reference evidence="2" key="2">
    <citation type="submission" date="2015-01" db="EMBL/GenBank/DDBJ databases">
        <title>Evolutionary Origins and Diversification of the Mycorrhizal Mutualists.</title>
        <authorList>
            <consortium name="DOE Joint Genome Institute"/>
            <consortium name="Mycorrhizal Genomics Consortium"/>
            <person name="Kohler A."/>
            <person name="Kuo A."/>
            <person name="Nagy L.G."/>
            <person name="Floudas D."/>
            <person name="Copeland A."/>
            <person name="Barry K.W."/>
            <person name="Cichocki N."/>
            <person name="Veneault-Fourrey C."/>
            <person name="LaButti K."/>
            <person name="Lindquist E.A."/>
            <person name="Lipzen A."/>
            <person name="Lundell T."/>
            <person name="Morin E."/>
            <person name="Murat C."/>
            <person name="Riley R."/>
            <person name="Ohm R."/>
            <person name="Sun H."/>
            <person name="Tunlid A."/>
            <person name="Henrissat B."/>
            <person name="Grigoriev I.V."/>
            <person name="Hibbett D.S."/>
            <person name="Martin F."/>
        </authorList>
    </citation>
    <scope>NUCLEOTIDE SEQUENCE [LARGE SCALE GENOMIC DNA]</scope>
    <source>
        <strain evidence="2">h7</strain>
    </source>
</reference>